<evidence type="ECO:0000256" key="2">
    <source>
        <dbReference type="SAM" id="SignalP"/>
    </source>
</evidence>
<evidence type="ECO:0000313" key="6">
    <source>
        <dbReference type="Proteomes" id="UP000480425"/>
    </source>
</evidence>
<protein>
    <recommendedName>
        <fullName evidence="7">DUF4468 domain-containing protein</fullName>
    </recommendedName>
</protein>
<dbReference type="Proteomes" id="UP000480425">
    <property type="component" value="Unassembled WGS sequence"/>
</dbReference>
<dbReference type="OrthoDB" id="1080145at2"/>
<feature type="signal peptide" evidence="2">
    <location>
        <begin position="1"/>
        <end position="19"/>
    </location>
</feature>
<keyword evidence="2" id="KW-0732">Signal</keyword>
<reference evidence="5 6" key="1">
    <citation type="submission" date="2019-09" db="EMBL/GenBank/DDBJ databases">
        <title>Distinct polysaccharide growth profiles of human intestinal Prevotella copri isolates.</title>
        <authorList>
            <person name="Fehlner-Peach H."/>
            <person name="Magnabosco C."/>
            <person name="Raghavan V."/>
            <person name="Scher J.U."/>
            <person name="Tett A."/>
            <person name="Cox L.M."/>
            <person name="Gottsegen C."/>
            <person name="Watters A."/>
            <person name="Wiltshire- Gordon J.D."/>
            <person name="Segata N."/>
            <person name="Bonneau R."/>
            <person name="Littman D.R."/>
        </authorList>
    </citation>
    <scope>NUCLEOTIDE SEQUENCE [LARGE SCALE GENOMIC DNA]</scope>
    <source>
        <strain evidence="3">IA622</strain>
        <strain evidence="6">iA622</strain>
        <strain evidence="4">IA624</strain>
        <strain evidence="5">iA624</strain>
    </source>
</reference>
<organism evidence="3 6">
    <name type="scientific">Segatella copri</name>
    <dbReference type="NCBI Taxonomy" id="165179"/>
    <lineage>
        <taxon>Bacteria</taxon>
        <taxon>Pseudomonadati</taxon>
        <taxon>Bacteroidota</taxon>
        <taxon>Bacteroidia</taxon>
        <taxon>Bacteroidales</taxon>
        <taxon>Prevotellaceae</taxon>
        <taxon>Segatella</taxon>
    </lineage>
</organism>
<feature type="compositionally biased region" description="Polar residues" evidence="1">
    <location>
        <begin position="221"/>
        <end position="234"/>
    </location>
</feature>
<name>A0A5P0WYV4_9BACT</name>
<dbReference type="Proteomes" id="UP000405805">
    <property type="component" value="Unassembled WGS sequence"/>
</dbReference>
<dbReference type="EMBL" id="VZBP01000214">
    <property type="protein sequence ID" value="MQO11220.1"/>
    <property type="molecule type" value="Genomic_DNA"/>
</dbReference>
<evidence type="ECO:0008006" key="7">
    <source>
        <dbReference type="Google" id="ProtNLM"/>
    </source>
</evidence>
<gene>
    <name evidence="4" type="ORF">F7D57_16320</name>
    <name evidence="3" type="ORF">F7D73_07660</name>
</gene>
<sequence length="508" mass="55984">MKRLLSIVMLLLSVVGIYADNPVTVKAGNPVVFNETSQALVVVDYSKTMVKDQTLDAYLKSRGEDFVRDWPQDQDKALEYFVVRFNKKNKKGMQIGRHLTDAKYKMVIYVDYMDMGNGGSSFNPFASVKAGGVIMKGRCEVIDVKAGQYVCRMAFDEVKGLGHPSETVRLGMTYFELASNIFKLAKDATGSVEYCGAIAKPTKKVVKRVVEAPVETAATASNAVAKSSTRSASTVRKGVSARKGTVSRKGASVRKPNSQLKKTATVTSTAATPKTRKVKYIEVDEDGNETEVIYVKKGTKTPVEIEENEEIESVAPEVEPTPARKKVVAKGNKVPKTVLNAVSNLKIKNSVGGDAKCLKNESALSVYLDFSKCEINNNSERDFVKYMATSADKRERESNFADKWENTYKPSLTSIFISKMNKEMKKLRLRGTTEQGNKYTLKVALKKIDDNGNTLADYMIVETATGKVVQIMQMKSKGGHFGDYIGLLKQGFEAAGEIYGELLADRID</sequence>
<evidence type="ECO:0000313" key="3">
    <source>
        <dbReference type="EMBL" id="MQN80830.1"/>
    </source>
</evidence>
<feature type="chain" id="PRO_5041128932" description="DUF4468 domain-containing protein" evidence="2">
    <location>
        <begin position="20"/>
        <end position="508"/>
    </location>
</feature>
<dbReference type="EMBL" id="VZCB01000059">
    <property type="protein sequence ID" value="MQN80830.1"/>
    <property type="molecule type" value="Genomic_DNA"/>
</dbReference>
<evidence type="ECO:0000256" key="1">
    <source>
        <dbReference type="SAM" id="MobiDB-lite"/>
    </source>
</evidence>
<comment type="caution">
    <text evidence="3">The sequence shown here is derived from an EMBL/GenBank/DDBJ whole genome shotgun (WGS) entry which is preliminary data.</text>
</comment>
<accession>A0A5P0WYV4</accession>
<evidence type="ECO:0000313" key="5">
    <source>
        <dbReference type="Proteomes" id="UP000405805"/>
    </source>
</evidence>
<evidence type="ECO:0000313" key="4">
    <source>
        <dbReference type="EMBL" id="MQO11220.1"/>
    </source>
</evidence>
<feature type="region of interest" description="Disordered" evidence="1">
    <location>
        <begin position="221"/>
        <end position="261"/>
    </location>
</feature>
<proteinExistence type="predicted"/>
<dbReference type="AlphaFoldDB" id="A0A5P0WYV4"/>
<dbReference type="RefSeq" id="WP_153098251.1">
    <property type="nucleotide sequence ID" value="NZ_VZBP01000214.1"/>
</dbReference>